<dbReference type="GO" id="GO:0005829">
    <property type="term" value="C:cytosol"/>
    <property type="evidence" value="ECO:0007669"/>
    <property type="project" value="TreeGrafter"/>
</dbReference>
<keyword evidence="1 6" id="KW-0597">Phosphoprotein</keyword>
<dbReference type="FunFam" id="3.40.50.2300:FF:000001">
    <property type="entry name" value="DNA-binding response regulator PhoB"/>
    <property type="match status" value="1"/>
</dbReference>
<dbReference type="InterPro" id="IPR001789">
    <property type="entry name" value="Sig_transdc_resp-reg_receiver"/>
</dbReference>
<dbReference type="SMART" id="SM00448">
    <property type="entry name" value="REC"/>
    <property type="match status" value="1"/>
</dbReference>
<dbReference type="RefSeq" id="WP_103931564.1">
    <property type="nucleotide sequence ID" value="NZ_FNVA01000001.1"/>
</dbReference>
<dbReference type="PANTHER" id="PTHR48111:SF50">
    <property type="entry name" value="KDP OPERON TRANSCRIPTIONAL REGULATORY PROTEIN KDPE"/>
    <property type="match status" value="1"/>
</dbReference>
<dbReference type="SMART" id="SM00862">
    <property type="entry name" value="Trans_reg_C"/>
    <property type="match status" value="1"/>
</dbReference>
<dbReference type="GO" id="GO:0006355">
    <property type="term" value="P:regulation of DNA-templated transcription"/>
    <property type="evidence" value="ECO:0007669"/>
    <property type="project" value="InterPro"/>
</dbReference>
<feature type="DNA-binding region" description="OmpR/PhoB-type" evidence="7">
    <location>
        <begin position="123"/>
        <end position="223"/>
    </location>
</feature>
<accession>A0A1H5TLZ2</accession>
<evidence type="ECO:0000313" key="10">
    <source>
        <dbReference type="EMBL" id="SEF63825.1"/>
    </source>
</evidence>
<evidence type="ECO:0000256" key="5">
    <source>
        <dbReference type="ARBA" id="ARBA00023163"/>
    </source>
</evidence>
<dbReference type="SUPFAM" id="SSF52172">
    <property type="entry name" value="CheY-like"/>
    <property type="match status" value="1"/>
</dbReference>
<dbReference type="Gene3D" id="1.10.10.10">
    <property type="entry name" value="Winged helix-like DNA-binding domain superfamily/Winged helix DNA-binding domain"/>
    <property type="match status" value="1"/>
</dbReference>
<dbReference type="OrthoDB" id="9790454at2"/>
<dbReference type="Pfam" id="PF00486">
    <property type="entry name" value="Trans_reg_C"/>
    <property type="match status" value="1"/>
</dbReference>
<name>A0A1H5TLZ2_9BACT</name>
<keyword evidence="4 7" id="KW-0238">DNA-binding</keyword>
<evidence type="ECO:0000256" key="4">
    <source>
        <dbReference type="ARBA" id="ARBA00023125"/>
    </source>
</evidence>
<evidence type="ECO:0000256" key="3">
    <source>
        <dbReference type="ARBA" id="ARBA00023015"/>
    </source>
</evidence>
<reference evidence="10 11" key="1">
    <citation type="submission" date="2016-10" db="EMBL/GenBank/DDBJ databases">
        <authorList>
            <person name="de Groot N.N."/>
        </authorList>
    </citation>
    <scope>NUCLEOTIDE SEQUENCE [LARGE SCALE GENOMIC DNA]</scope>
    <source>
        <strain evidence="10 11">DSM 22489</strain>
    </source>
</reference>
<feature type="domain" description="Response regulatory" evidence="8">
    <location>
        <begin position="2"/>
        <end position="115"/>
    </location>
</feature>
<keyword evidence="2" id="KW-0902">Two-component regulatory system</keyword>
<dbReference type="InterPro" id="IPR001867">
    <property type="entry name" value="OmpR/PhoB-type_DNA-bd"/>
</dbReference>
<dbReference type="InterPro" id="IPR011006">
    <property type="entry name" value="CheY-like_superfamily"/>
</dbReference>
<evidence type="ECO:0000256" key="7">
    <source>
        <dbReference type="PROSITE-ProRule" id="PRU01091"/>
    </source>
</evidence>
<dbReference type="InterPro" id="IPR039420">
    <property type="entry name" value="WalR-like"/>
</dbReference>
<proteinExistence type="predicted"/>
<dbReference type="Gene3D" id="6.10.250.690">
    <property type="match status" value="1"/>
</dbReference>
<evidence type="ECO:0000259" key="8">
    <source>
        <dbReference type="PROSITE" id="PS50110"/>
    </source>
</evidence>
<evidence type="ECO:0000256" key="2">
    <source>
        <dbReference type="ARBA" id="ARBA00023012"/>
    </source>
</evidence>
<organism evidence="10 11">
    <name type="scientific">Bryocella elongata</name>
    <dbReference type="NCBI Taxonomy" id="863522"/>
    <lineage>
        <taxon>Bacteria</taxon>
        <taxon>Pseudomonadati</taxon>
        <taxon>Acidobacteriota</taxon>
        <taxon>Terriglobia</taxon>
        <taxon>Terriglobales</taxon>
        <taxon>Acidobacteriaceae</taxon>
        <taxon>Bryocella</taxon>
    </lineage>
</organism>
<evidence type="ECO:0000256" key="1">
    <source>
        <dbReference type="ARBA" id="ARBA00022553"/>
    </source>
</evidence>
<feature type="domain" description="OmpR/PhoB-type" evidence="9">
    <location>
        <begin position="123"/>
        <end position="223"/>
    </location>
</feature>
<keyword evidence="5" id="KW-0804">Transcription</keyword>
<dbReference type="Pfam" id="PF00072">
    <property type="entry name" value="Response_reg"/>
    <property type="match status" value="1"/>
</dbReference>
<dbReference type="PANTHER" id="PTHR48111">
    <property type="entry name" value="REGULATOR OF RPOS"/>
    <property type="match status" value="1"/>
</dbReference>
<dbReference type="AlphaFoldDB" id="A0A1H5TLZ2"/>
<dbReference type="GO" id="GO:0032993">
    <property type="term" value="C:protein-DNA complex"/>
    <property type="evidence" value="ECO:0007669"/>
    <property type="project" value="TreeGrafter"/>
</dbReference>
<sequence length="232" mass="26258">MKILVVDDERQIARVLRTSLESYGYEVAVAENGVEALQKLKTFSADLIITDLSMPEMDGVELTQQVRKFSELPIIVLSVREQDASKVLALDNGADDYVTKPFSMPELLARVRVQLRRRSSQEQPAMSISDGDFSIDVEAHRVLVRGEEIHLTPKEFDLLLLLLRNAGRVMTHRTLLRTIWGHSGEGQPEYLRVLVAQLRKKIDLGEAPSYIRSEPWVGYRLEPDPLTAFTTS</sequence>
<keyword evidence="11" id="KW-1185">Reference proteome</keyword>
<dbReference type="PROSITE" id="PS50110">
    <property type="entry name" value="RESPONSE_REGULATORY"/>
    <property type="match status" value="1"/>
</dbReference>
<protein>
    <submittedName>
        <fullName evidence="10">Two component transcriptional regulator, winged helix family</fullName>
    </submittedName>
</protein>
<dbReference type="PROSITE" id="PS51755">
    <property type="entry name" value="OMPR_PHOB"/>
    <property type="match status" value="1"/>
</dbReference>
<dbReference type="GO" id="GO:0000976">
    <property type="term" value="F:transcription cis-regulatory region binding"/>
    <property type="evidence" value="ECO:0007669"/>
    <property type="project" value="TreeGrafter"/>
</dbReference>
<evidence type="ECO:0000256" key="6">
    <source>
        <dbReference type="PROSITE-ProRule" id="PRU00169"/>
    </source>
</evidence>
<dbReference type="InterPro" id="IPR036388">
    <property type="entry name" value="WH-like_DNA-bd_sf"/>
</dbReference>
<dbReference type="CDD" id="cd00383">
    <property type="entry name" value="trans_reg_C"/>
    <property type="match status" value="1"/>
</dbReference>
<evidence type="ECO:0000313" key="11">
    <source>
        <dbReference type="Proteomes" id="UP000236728"/>
    </source>
</evidence>
<dbReference type="EMBL" id="FNVA01000001">
    <property type="protein sequence ID" value="SEF63825.1"/>
    <property type="molecule type" value="Genomic_DNA"/>
</dbReference>
<feature type="modified residue" description="4-aspartylphosphate" evidence="6">
    <location>
        <position position="51"/>
    </location>
</feature>
<dbReference type="Proteomes" id="UP000236728">
    <property type="component" value="Unassembled WGS sequence"/>
</dbReference>
<gene>
    <name evidence="10" type="ORF">SAMN05421819_0665</name>
</gene>
<dbReference type="GO" id="GO:0000156">
    <property type="term" value="F:phosphorelay response regulator activity"/>
    <property type="evidence" value="ECO:0007669"/>
    <property type="project" value="TreeGrafter"/>
</dbReference>
<keyword evidence="3" id="KW-0805">Transcription regulation</keyword>
<evidence type="ECO:0000259" key="9">
    <source>
        <dbReference type="PROSITE" id="PS51755"/>
    </source>
</evidence>
<dbReference type="Gene3D" id="3.40.50.2300">
    <property type="match status" value="1"/>
</dbReference>